<proteinExistence type="predicted"/>
<keyword evidence="1" id="KW-1133">Transmembrane helix</keyword>
<feature type="transmembrane region" description="Helical" evidence="1">
    <location>
        <begin position="108"/>
        <end position="128"/>
    </location>
</feature>
<evidence type="ECO:0000256" key="1">
    <source>
        <dbReference type="SAM" id="Phobius"/>
    </source>
</evidence>
<dbReference type="EMBL" id="JACETL010000026">
    <property type="protein sequence ID" value="MBA4692641.1"/>
    <property type="molecule type" value="Genomic_DNA"/>
</dbReference>
<feature type="transmembrane region" description="Helical" evidence="1">
    <location>
        <begin position="52"/>
        <end position="71"/>
    </location>
</feature>
<dbReference type="InterPro" id="IPR036259">
    <property type="entry name" value="MFS_trans_sf"/>
</dbReference>
<organism evidence="2 3">
    <name type="scientific">SAR86 cluster bacterium</name>
    <dbReference type="NCBI Taxonomy" id="2030880"/>
    <lineage>
        <taxon>Bacteria</taxon>
        <taxon>Pseudomonadati</taxon>
        <taxon>Pseudomonadota</taxon>
        <taxon>Gammaproteobacteria</taxon>
        <taxon>SAR86 cluster</taxon>
    </lineage>
</organism>
<dbReference type="Gene3D" id="1.20.1250.20">
    <property type="entry name" value="MFS general substrate transporter like domains"/>
    <property type="match status" value="1"/>
</dbReference>
<reference evidence="2 3" key="1">
    <citation type="submission" date="2020-06" db="EMBL/GenBank/DDBJ databases">
        <title>Dysbiosis in marine aquaculture revealed through microbiome analysis: reverse ecology for environmental sustainability.</title>
        <authorList>
            <person name="Haro-Moreno J.M."/>
            <person name="Coutinho F.H."/>
            <person name="Zaragoza-Solas A."/>
            <person name="Picazo A."/>
            <person name="Almagro-Moreno S."/>
            <person name="Lopez-Perez M."/>
        </authorList>
    </citation>
    <scope>NUCLEOTIDE SEQUENCE [LARGE SCALE GENOMIC DNA]</scope>
    <source>
        <strain evidence="2">MCMED-G41</strain>
    </source>
</reference>
<accession>A0A838XV99</accession>
<name>A0A838XV99_9GAMM</name>
<evidence type="ECO:0000313" key="2">
    <source>
        <dbReference type="EMBL" id="MBA4692641.1"/>
    </source>
</evidence>
<comment type="caution">
    <text evidence="2">The sequence shown here is derived from an EMBL/GenBank/DDBJ whole genome shotgun (WGS) entry which is preliminary data.</text>
</comment>
<sequence>MSKAKLSAEAKAWILYDGGNSAFATTVIAAFFPIFFNDFWASGLEAEVKTAYLGWGLTISNLVLLFTSPFIGAITDVSRTTKILFSGFGAISIISVAVLFLIPAGSWLQALIFFGIANYCFAAGNTLYDKMLVQVSNQDNIARISSYG</sequence>
<dbReference type="SUPFAM" id="SSF103473">
    <property type="entry name" value="MFS general substrate transporter"/>
    <property type="match status" value="1"/>
</dbReference>
<dbReference type="AlphaFoldDB" id="A0A838XV99"/>
<feature type="transmembrane region" description="Helical" evidence="1">
    <location>
        <begin position="12"/>
        <end position="32"/>
    </location>
</feature>
<evidence type="ECO:0000313" key="3">
    <source>
        <dbReference type="Proteomes" id="UP000551848"/>
    </source>
</evidence>
<protein>
    <submittedName>
        <fullName evidence="2">MFS transporter</fullName>
    </submittedName>
</protein>
<gene>
    <name evidence="2" type="ORF">H2072_02715</name>
</gene>
<keyword evidence="1" id="KW-0472">Membrane</keyword>
<dbReference type="Proteomes" id="UP000551848">
    <property type="component" value="Unassembled WGS sequence"/>
</dbReference>
<feature type="transmembrane region" description="Helical" evidence="1">
    <location>
        <begin position="83"/>
        <end position="102"/>
    </location>
</feature>
<feature type="non-terminal residue" evidence="2">
    <location>
        <position position="148"/>
    </location>
</feature>
<keyword evidence="1" id="KW-0812">Transmembrane</keyword>